<dbReference type="InterPro" id="IPR011044">
    <property type="entry name" value="Quino_amine_DH_bsu"/>
</dbReference>
<evidence type="ECO:0000313" key="4">
    <source>
        <dbReference type="Proteomes" id="UP000198406"/>
    </source>
</evidence>
<keyword evidence="2" id="KW-0732">Signal</keyword>
<sequence length="600" mass="64517">MQICRATFINFFVCFVFTAIPATSDIYYHEQTEQHLPEAVWTFSDQGVTIFTADGETELMKHSNATLGCGESCFYFNIATDGRKYVWGNALHSALHRIDVFSLHTGEYLGGVATCSTPLDMDFIPNREELWIRCAGDELNENTTETATGHLRVIHTNSLGAVSEDIRLTEERSYGYAVFHSSLGNYGYATDNTQNKLWKVDLAYREVVGYITLDQAHSSYDATYSVKNKHIFLRSRVCCTCGFEGADAATCGRGPGFPGQIITTGPSAGRTDLNGTCGDSCEGSLADTIGVMEFDTVLDTFVANHQPLEAYGATPQASPDGQHVLLLANDGGKNVRVLKAGENGQASTVAFDLAVNFENVPPGAQAISDFAFIDWNDRTILALASGYDNNLVLADLSATPPTINKVPLSTSASPTGGTSGRMIEWAYGTEYLWVDGSANEEVYVLKLDANGGAAVHRTIAEAPVSKMIYVENFGQRAVKKLMAEMIASTQVDDGLGTTKAEGSSSSDTVPGTDLLLQQMEEAGLLACEENDDPSIIAIVAFVIGSLSLLMNIVVIMHYFFSSSMGAASKQCSTGTPDKELSNSLADIPDDSRTLGSKLVA</sequence>
<keyword evidence="4" id="KW-1185">Reference proteome</keyword>
<dbReference type="AlphaFoldDB" id="A0A1Z5JXD0"/>
<dbReference type="Proteomes" id="UP000198406">
    <property type="component" value="Unassembled WGS sequence"/>
</dbReference>
<gene>
    <name evidence="3" type="ORF">FisN_2Lh022</name>
</gene>
<name>A0A1Z5JXD0_FISSO</name>
<dbReference type="InterPro" id="IPR015943">
    <property type="entry name" value="WD40/YVTN_repeat-like_dom_sf"/>
</dbReference>
<evidence type="ECO:0008006" key="5">
    <source>
        <dbReference type="Google" id="ProtNLM"/>
    </source>
</evidence>
<dbReference type="Gene3D" id="2.130.10.10">
    <property type="entry name" value="YVTN repeat-like/Quinoprotein amine dehydrogenase"/>
    <property type="match status" value="1"/>
</dbReference>
<evidence type="ECO:0000313" key="3">
    <source>
        <dbReference type="EMBL" id="GAX18401.1"/>
    </source>
</evidence>
<feature type="signal peptide" evidence="2">
    <location>
        <begin position="1"/>
        <end position="18"/>
    </location>
</feature>
<proteinExistence type="predicted"/>
<organism evidence="3 4">
    <name type="scientific">Fistulifera solaris</name>
    <name type="common">Oleaginous diatom</name>
    <dbReference type="NCBI Taxonomy" id="1519565"/>
    <lineage>
        <taxon>Eukaryota</taxon>
        <taxon>Sar</taxon>
        <taxon>Stramenopiles</taxon>
        <taxon>Ochrophyta</taxon>
        <taxon>Bacillariophyta</taxon>
        <taxon>Bacillariophyceae</taxon>
        <taxon>Bacillariophycidae</taxon>
        <taxon>Naviculales</taxon>
        <taxon>Naviculaceae</taxon>
        <taxon>Fistulifera</taxon>
    </lineage>
</organism>
<evidence type="ECO:0000256" key="2">
    <source>
        <dbReference type="SAM" id="SignalP"/>
    </source>
</evidence>
<dbReference type="InParanoid" id="A0A1Z5JXD0"/>
<keyword evidence="1" id="KW-1133">Transmembrane helix</keyword>
<evidence type="ECO:0000256" key="1">
    <source>
        <dbReference type="SAM" id="Phobius"/>
    </source>
</evidence>
<reference evidence="3 4" key="1">
    <citation type="journal article" date="2015" name="Plant Cell">
        <title>Oil accumulation by the oleaginous diatom Fistulifera solaris as revealed by the genome and transcriptome.</title>
        <authorList>
            <person name="Tanaka T."/>
            <person name="Maeda Y."/>
            <person name="Veluchamy A."/>
            <person name="Tanaka M."/>
            <person name="Abida H."/>
            <person name="Marechal E."/>
            <person name="Bowler C."/>
            <person name="Muto M."/>
            <person name="Sunaga Y."/>
            <person name="Tanaka M."/>
            <person name="Yoshino T."/>
            <person name="Taniguchi T."/>
            <person name="Fukuda Y."/>
            <person name="Nemoto M."/>
            <person name="Matsumoto M."/>
            <person name="Wong P.S."/>
            <person name="Aburatani S."/>
            <person name="Fujibuchi W."/>
        </authorList>
    </citation>
    <scope>NUCLEOTIDE SEQUENCE [LARGE SCALE GENOMIC DNA]</scope>
    <source>
        <strain evidence="3 4">JPCC DA0580</strain>
    </source>
</reference>
<feature type="chain" id="PRO_5012306388" description="Phytase-like domain-containing protein" evidence="2">
    <location>
        <begin position="19"/>
        <end position="600"/>
    </location>
</feature>
<dbReference type="EMBL" id="BDSP01000130">
    <property type="protein sequence ID" value="GAX18401.1"/>
    <property type="molecule type" value="Genomic_DNA"/>
</dbReference>
<comment type="caution">
    <text evidence="3">The sequence shown here is derived from an EMBL/GenBank/DDBJ whole genome shotgun (WGS) entry which is preliminary data.</text>
</comment>
<dbReference type="SUPFAM" id="SSF50969">
    <property type="entry name" value="YVTN repeat-like/Quinoprotein amine dehydrogenase"/>
    <property type="match status" value="1"/>
</dbReference>
<feature type="transmembrane region" description="Helical" evidence="1">
    <location>
        <begin position="535"/>
        <end position="560"/>
    </location>
</feature>
<keyword evidence="1" id="KW-0812">Transmembrane</keyword>
<accession>A0A1Z5JXD0</accession>
<protein>
    <recommendedName>
        <fullName evidence="5">Phytase-like domain-containing protein</fullName>
    </recommendedName>
</protein>
<dbReference type="OrthoDB" id="39441at2759"/>
<keyword evidence="1" id="KW-0472">Membrane</keyword>